<gene>
    <name evidence="2" type="ORF">ENI96_00180</name>
</gene>
<evidence type="ECO:0000313" key="2">
    <source>
        <dbReference type="EMBL" id="HEB94833.1"/>
    </source>
</evidence>
<dbReference type="InterPro" id="IPR034122">
    <property type="entry name" value="Retropepsin-like_bacterial"/>
</dbReference>
<proteinExistence type="predicted"/>
<dbReference type="InterPro" id="IPR021109">
    <property type="entry name" value="Peptidase_aspartic_dom_sf"/>
</dbReference>
<dbReference type="PROSITE" id="PS00141">
    <property type="entry name" value="ASP_PROTEASE"/>
    <property type="match status" value="1"/>
</dbReference>
<keyword evidence="1" id="KW-0732">Signal</keyword>
<feature type="signal peptide" evidence="1">
    <location>
        <begin position="1"/>
        <end position="23"/>
    </location>
</feature>
<dbReference type="InterPro" id="IPR001969">
    <property type="entry name" value="Aspartic_peptidase_AS"/>
</dbReference>
<dbReference type="GO" id="GO:0004190">
    <property type="term" value="F:aspartic-type endopeptidase activity"/>
    <property type="evidence" value="ECO:0007669"/>
    <property type="project" value="InterPro"/>
</dbReference>
<dbReference type="AlphaFoldDB" id="A0A831W3Q6"/>
<dbReference type="GO" id="GO:0006508">
    <property type="term" value="P:proteolysis"/>
    <property type="evidence" value="ECO:0007669"/>
    <property type="project" value="InterPro"/>
</dbReference>
<evidence type="ECO:0000256" key="1">
    <source>
        <dbReference type="SAM" id="SignalP"/>
    </source>
</evidence>
<dbReference type="Proteomes" id="UP000886251">
    <property type="component" value="Unassembled WGS sequence"/>
</dbReference>
<protein>
    <recommendedName>
        <fullName evidence="3">Peptidase A2 domain-containing protein</fullName>
    </recommendedName>
</protein>
<evidence type="ECO:0008006" key="3">
    <source>
        <dbReference type="Google" id="ProtNLM"/>
    </source>
</evidence>
<dbReference type="Gene3D" id="2.40.70.10">
    <property type="entry name" value="Acid Proteases"/>
    <property type="match status" value="1"/>
</dbReference>
<dbReference type="SUPFAM" id="SSF50630">
    <property type="entry name" value="Acid proteases"/>
    <property type="match status" value="1"/>
</dbReference>
<sequence length="163" mass="17443">MTSRALLTAIVALTATLPVPARAVEVTVPMELRGASTFYVTGAIPGTAPTAFMVDTGSSYMTINEETLQQLRAGGGVEFRREIVGILASGEERRVPIYRIPQMRLGGGCLLDDVEVAVFPGRTRQILGLNVLRRTAPFRFSVDPPVLTLSNCGQAPQQVAGSR</sequence>
<feature type="chain" id="PRO_5032978808" description="Peptidase A2 domain-containing protein" evidence="1">
    <location>
        <begin position="24"/>
        <end position="163"/>
    </location>
</feature>
<reference evidence="2" key="1">
    <citation type="journal article" date="2020" name="mSystems">
        <title>Genome- and Community-Level Interaction Insights into Carbon Utilization and Element Cycling Functions of Hydrothermarchaeota in Hydrothermal Sediment.</title>
        <authorList>
            <person name="Zhou Z."/>
            <person name="Liu Y."/>
            <person name="Xu W."/>
            <person name="Pan J."/>
            <person name="Luo Z.H."/>
            <person name="Li M."/>
        </authorList>
    </citation>
    <scope>NUCLEOTIDE SEQUENCE [LARGE SCALE GENOMIC DNA]</scope>
    <source>
        <strain evidence="2">HyVt-443</strain>
    </source>
</reference>
<organism evidence="2">
    <name type="scientific">Sedimenticola thiotaurini</name>
    <dbReference type="NCBI Taxonomy" id="1543721"/>
    <lineage>
        <taxon>Bacteria</taxon>
        <taxon>Pseudomonadati</taxon>
        <taxon>Pseudomonadota</taxon>
        <taxon>Gammaproteobacteria</taxon>
        <taxon>Chromatiales</taxon>
        <taxon>Sedimenticolaceae</taxon>
        <taxon>Sedimenticola</taxon>
    </lineage>
</organism>
<dbReference type="Pfam" id="PF13975">
    <property type="entry name" value="gag-asp_proteas"/>
    <property type="match status" value="1"/>
</dbReference>
<dbReference type="EMBL" id="DRKP01000005">
    <property type="protein sequence ID" value="HEB94833.1"/>
    <property type="molecule type" value="Genomic_DNA"/>
</dbReference>
<name>A0A831W3Q6_9GAMM</name>
<accession>A0A831W3Q6</accession>
<dbReference type="CDD" id="cd05483">
    <property type="entry name" value="retropepsin_like_bacteria"/>
    <property type="match status" value="1"/>
</dbReference>
<comment type="caution">
    <text evidence="2">The sequence shown here is derived from an EMBL/GenBank/DDBJ whole genome shotgun (WGS) entry which is preliminary data.</text>
</comment>